<keyword evidence="1" id="KW-0326">Glycosidase</keyword>
<dbReference type="GO" id="GO:0000272">
    <property type="term" value="P:polysaccharide catabolic process"/>
    <property type="evidence" value="ECO:0007669"/>
    <property type="project" value="UniProtKB-KW"/>
</dbReference>
<feature type="compositionally biased region" description="Pro residues" evidence="3">
    <location>
        <begin position="355"/>
        <end position="369"/>
    </location>
</feature>
<evidence type="ECO:0000256" key="2">
    <source>
        <dbReference type="ARBA" id="ARBA00023326"/>
    </source>
</evidence>
<feature type="compositionally biased region" description="Low complexity" evidence="3">
    <location>
        <begin position="956"/>
        <end position="983"/>
    </location>
</feature>
<evidence type="ECO:0000256" key="3">
    <source>
        <dbReference type="SAM" id="MobiDB-lite"/>
    </source>
</evidence>
<evidence type="ECO:0000313" key="5">
    <source>
        <dbReference type="EMBL" id="GMA30759.1"/>
    </source>
</evidence>
<dbReference type="EMBL" id="BSUM01000001">
    <property type="protein sequence ID" value="GMA30759.1"/>
    <property type="molecule type" value="Genomic_DNA"/>
</dbReference>
<feature type="compositionally biased region" description="Low complexity" evidence="3">
    <location>
        <begin position="425"/>
        <end position="458"/>
    </location>
</feature>
<evidence type="ECO:0000313" key="6">
    <source>
        <dbReference type="Proteomes" id="UP001157161"/>
    </source>
</evidence>
<dbReference type="Gene3D" id="2.60.40.10">
    <property type="entry name" value="Immunoglobulins"/>
    <property type="match status" value="1"/>
</dbReference>
<gene>
    <name evidence="5" type="ORF">GCM10025875_07510</name>
</gene>
<organism evidence="5 6">
    <name type="scientific">Litorihabitans aurantiacus</name>
    <dbReference type="NCBI Taxonomy" id="1930061"/>
    <lineage>
        <taxon>Bacteria</taxon>
        <taxon>Bacillati</taxon>
        <taxon>Actinomycetota</taxon>
        <taxon>Actinomycetes</taxon>
        <taxon>Micrococcales</taxon>
        <taxon>Beutenbergiaceae</taxon>
        <taxon>Litorihabitans</taxon>
    </lineage>
</organism>
<feature type="region of interest" description="Disordered" evidence="3">
    <location>
        <begin position="951"/>
        <end position="983"/>
    </location>
</feature>
<feature type="compositionally biased region" description="Pro residues" evidence="3">
    <location>
        <begin position="402"/>
        <end position="424"/>
    </location>
</feature>
<accession>A0AA37UHL5</accession>
<dbReference type="SUPFAM" id="SSF63825">
    <property type="entry name" value="YWTD domain"/>
    <property type="match status" value="1"/>
</dbReference>
<dbReference type="InterPro" id="IPR013783">
    <property type="entry name" value="Ig-like_fold"/>
</dbReference>
<evidence type="ECO:0000256" key="1">
    <source>
        <dbReference type="ARBA" id="ARBA00023295"/>
    </source>
</evidence>
<keyword evidence="1" id="KW-0378">Hydrolase</keyword>
<reference evidence="5" key="2">
    <citation type="submission" date="2023-02" db="EMBL/GenBank/DDBJ databases">
        <authorList>
            <person name="Sun Q."/>
            <person name="Mori K."/>
        </authorList>
    </citation>
    <scope>NUCLEOTIDE SEQUENCE</scope>
    <source>
        <strain evidence="5">NBRC 112290</strain>
    </source>
</reference>
<feature type="region of interest" description="Disordered" evidence="3">
    <location>
        <begin position="538"/>
        <end position="623"/>
    </location>
</feature>
<dbReference type="AlphaFoldDB" id="A0AA37UHL5"/>
<proteinExistence type="predicted"/>
<dbReference type="RefSeq" id="WP_284249513.1">
    <property type="nucleotide sequence ID" value="NZ_BSUM01000001.1"/>
</dbReference>
<reference evidence="5" key="1">
    <citation type="journal article" date="2014" name="Int. J. Syst. Evol. Microbiol.">
        <title>Complete genome sequence of Corynebacterium casei LMG S-19264T (=DSM 44701T), isolated from a smear-ripened cheese.</title>
        <authorList>
            <consortium name="US DOE Joint Genome Institute (JGI-PGF)"/>
            <person name="Walter F."/>
            <person name="Albersmeier A."/>
            <person name="Kalinowski J."/>
            <person name="Ruckert C."/>
        </authorList>
    </citation>
    <scope>NUCLEOTIDE SEQUENCE</scope>
    <source>
        <strain evidence="5">NBRC 112290</strain>
    </source>
</reference>
<protein>
    <recommendedName>
        <fullName evidence="4">Fibronectin type-III domain-containing protein</fullName>
    </recommendedName>
</protein>
<dbReference type="InterPro" id="IPR003961">
    <property type="entry name" value="FN3_dom"/>
</dbReference>
<feature type="compositionally biased region" description="Low complexity" evidence="3">
    <location>
        <begin position="340"/>
        <end position="354"/>
    </location>
</feature>
<dbReference type="PROSITE" id="PS50853">
    <property type="entry name" value="FN3"/>
    <property type="match status" value="1"/>
</dbReference>
<keyword evidence="2" id="KW-0119">Carbohydrate metabolism</keyword>
<evidence type="ECO:0000259" key="4">
    <source>
        <dbReference type="PROSITE" id="PS50853"/>
    </source>
</evidence>
<feature type="region of interest" description="Disordered" evidence="3">
    <location>
        <begin position="332"/>
        <end position="459"/>
    </location>
</feature>
<feature type="domain" description="Fibronectin type-III" evidence="4">
    <location>
        <begin position="462"/>
        <end position="548"/>
    </location>
</feature>
<keyword evidence="6" id="KW-1185">Reference proteome</keyword>
<dbReference type="GO" id="GO:0016798">
    <property type="term" value="F:hydrolase activity, acting on glycosyl bonds"/>
    <property type="evidence" value="ECO:0007669"/>
    <property type="project" value="UniProtKB-KW"/>
</dbReference>
<feature type="compositionally biased region" description="Low complexity" evidence="3">
    <location>
        <begin position="385"/>
        <end position="401"/>
    </location>
</feature>
<name>A0AA37UHL5_9MICO</name>
<feature type="compositionally biased region" description="Low complexity" evidence="3">
    <location>
        <begin position="558"/>
        <end position="617"/>
    </location>
</feature>
<dbReference type="InterPro" id="IPR036116">
    <property type="entry name" value="FN3_sf"/>
</dbReference>
<dbReference type="SMART" id="SM00060">
    <property type="entry name" value="FN3"/>
    <property type="match status" value="3"/>
</dbReference>
<sequence>MAGALLVVGAIVGNGVASTLVDMSDGTTWLPEDDQGTVVQINPATGEPERRLQIAAGEAELELAQRDGRLIVTDRLTGEITAVDLSTLLASGQRTAADPADTRVLVGGGHVALVELGEGLVRAVSPLTLADIGTPYRTDALADATIDDAGRVWVIGQDGRLQELEYRTEAREHAVRTDVPVEAAGPASRLVPHARGVTVFAPDRGAVVQIGSGSDVSAGVPQLEGALEVAPRSPSDLVPASIPERGRVVVLSGRDVLSVDVAAIGCERPAQPQTFSGRIYVPCTGAGKVVVLNSDGSRGAADIIVPGGGDPRLTIDEGRLVVHTKDRSGGYVLVDGGGTTRVVEPEPTAVTPVPVDRPLPPRPAPPQPQVPGAGGPTAPQPPVPTTDAPAAPTDTPTGAQPPEVPGVPTPPVPTTPPPGLPSVPVPTDLPTDVPTDGGTVVPPTTGGPTDTGTGTGPVQEYAPTNIRVTAANDPATARVTWQASEVPAVRYQVTASVGTGAEVAATAPLESTLTELVCGREIEVRVTAVHVPAVTQPVTRETTYTPECAPGSTPPTEDPTSPSPTETTPSPTETTPSPTETTPSPTETTPSPTETTPSPTGTTPAPTPTADRPTAATGVSATARPDGTVIVTWNAATRADRYSVRPAGGGQLTDAGTATSATVPAAAGSTVAYEVVSHVGTETAVSAASGSVTVPARPGAPGVGVTVTRNSPQQVALSFAITPPADGGSPIIDYTLNFSGPSVTPTQVPLGGQTTHAVTIDCNAQGLCRDGGTVSATVTATNAAGEGAAGSGSGSLAALPVPSDNDGVLTGRNSTGTNTVTAAVDYAPIASWVETPGTCTTGGQVIDCATPTTIAEQRGARNVGAWASGEVTFTGSGWAAGITATVSGYADAPGEAYCEPGGPCYQIASLPPTEVQVVPVPWTAPQIPHPPAVAAGVLLLGTAGAMRLKRRRTSLAEATDTSDAAATTAPTTSTTRTPSPEDR</sequence>
<keyword evidence="2" id="KW-0624">Polysaccharide degradation</keyword>
<dbReference type="Proteomes" id="UP001157161">
    <property type="component" value="Unassembled WGS sequence"/>
</dbReference>
<dbReference type="SUPFAM" id="SSF49265">
    <property type="entry name" value="Fibronectin type III"/>
    <property type="match status" value="2"/>
</dbReference>
<comment type="caution">
    <text evidence="5">The sequence shown here is derived from an EMBL/GenBank/DDBJ whole genome shotgun (WGS) entry which is preliminary data.</text>
</comment>